<dbReference type="EMBL" id="FRCP01000026">
    <property type="protein sequence ID" value="SHN00352.1"/>
    <property type="molecule type" value="Genomic_DNA"/>
</dbReference>
<dbReference type="AlphaFoldDB" id="A0A1M7N9U4"/>
<gene>
    <name evidence="1" type="ORF">SAMN02746066_04323</name>
</gene>
<evidence type="ECO:0000313" key="2">
    <source>
        <dbReference type="Proteomes" id="UP000184038"/>
    </source>
</evidence>
<organism evidence="1 2">
    <name type="scientific">Anaerosporobacter mobilis DSM 15930</name>
    <dbReference type="NCBI Taxonomy" id="1120996"/>
    <lineage>
        <taxon>Bacteria</taxon>
        <taxon>Bacillati</taxon>
        <taxon>Bacillota</taxon>
        <taxon>Clostridia</taxon>
        <taxon>Lachnospirales</taxon>
        <taxon>Lachnospiraceae</taxon>
        <taxon>Anaerosporobacter</taxon>
    </lineage>
</organism>
<dbReference type="OrthoDB" id="2236950at2"/>
<name>A0A1M7N9U4_9FIRM</name>
<sequence length="125" mass="14612">MVNKSRKLLLEKMKKVLDLTENKLDINDKEYWDTLNSLNDEIRDLPTEVSWLLPKERLPQIRELDKNCCVLATTEKGEVSKVKFNTMIMDFSPGDNVVAWMPLPKVIVILLKYSGSFLERNDNLW</sequence>
<protein>
    <recommendedName>
        <fullName evidence="3">DUF551 domain-containing protein</fullName>
    </recommendedName>
</protein>
<proteinExistence type="predicted"/>
<dbReference type="STRING" id="1120996.SAMN02746066_04323"/>
<evidence type="ECO:0000313" key="1">
    <source>
        <dbReference type="EMBL" id="SHN00352.1"/>
    </source>
</evidence>
<accession>A0A1M7N9U4</accession>
<reference evidence="1 2" key="1">
    <citation type="submission" date="2016-11" db="EMBL/GenBank/DDBJ databases">
        <authorList>
            <person name="Jaros S."/>
            <person name="Januszkiewicz K."/>
            <person name="Wedrychowicz H."/>
        </authorList>
    </citation>
    <scope>NUCLEOTIDE SEQUENCE [LARGE SCALE GENOMIC DNA]</scope>
    <source>
        <strain evidence="1 2">DSM 15930</strain>
    </source>
</reference>
<keyword evidence="2" id="KW-1185">Reference proteome</keyword>
<dbReference type="Proteomes" id="UP000184038">
    <property type="component" value="Unassembled WGS sequence"/>
</dbReference>
<evidence type="ECO:0008006" key="3">
    <source>
        <dbReference type="Google" id="ProtNLM"/>
    </source>
</evidence>
<dbReference type="RefSeq" id="WP_073291304.1">
    <property type="nucleotide sequence ID" value="NZ_FRCP01000026.1"/>
</dbReference>